<protein>
    <submittedName>
        <fullName evidence="2">Uncharacterized protein</fullName>
    </submittedName>
</protein>
<keyword evidence="1" id="KW-1133">Transmembrane helix</keyword>
<proteinExistence type="predicted"/>
<dbReference type="EMBL" id="CP047962">
    <property type="protein sequence ID" value="QHQ49672.1"/>
    <property type="molecule type" value="Genomic_DNA"/>
</dbReference>
<feature type="transmembrane region" description="Helical" evidence="1">
    <location>
        <begin position="41"/>
        <end position="61"/>
    </location>
</feature>
<name>A0AAE6SFM8_AERME</name>
<sequence>MTRSGNKGGEIPLFHFYPFLNSLNRYNHQIDKPLNIKIKMLFFLGSVLFLVVGLPLLFFMLGEGEAYVTWGPWISAIALMLWLLMDVEKIRRGGRR</sequence>
<gene>
    <name evidence="2" type="ORF">GWI30_00785</name>
</gene>
<evidence type="ECO:0000313" key="2">
    <source>
        <dbReference type="EMBL" id="QHQ49672.1"/>
    </source>
</evidence>
<feature type="transmembrane region" description="Helical" evidence="1">
    <location>
        <begin position="67"/>
        <end position="85"/>
    </location>
</feature>
<accession>A0AAE6SFM8</accession>
<dbReference type="Proteomes" id="UP000463871">
    <property type="component" value="Chromosome"/>
</dbReference>
<organism evidence="2 3">
    <name type="scientific">Aeromonas media</name>
    <dbReference type="NCBI Taxonomy" id="651"/>
    <lineage>
        <taxon>Bacteria</taxon>
        <taxon>Pseudomonadati</taxon>
        <taxon>Pseudomonadota</taxon>
        <taxon>Gammaproteobacteria</taxon>
        <taxon>Aeromonadales</taxon>
        <taxon>Aeromonadaceae</taxon>
        <taxon>Aeromonas</taxon>
    </lineage>
</organism>
<dbReference type="AlphaFoldDB" id="A0AAE6SFM8"/>
<keyword evidence="1" id="KW-0472">Membrane</keyword>
<evidence type="ECO:0000313" key="3">
    <source>
        <dbReference type="Proteomes" id="UP000463871"/>
    </source>
</evidence>
<keyword evidence="1" id="KW-0812">Transmembrane</keyword>
<reference evidence="2 3" key="1">
    <citation type="submission" date="2020-01" db="EMBL/GenBank/DDBJ databases">
        <title>Complete genome of Aeromonas media MC64.</title>
        <authorList>
            <person name="Cao G."/>
            <person name="Fu J."/>
            <person name="Zhong C."/>
        </authorList>
    </citation>
    <scope>NUCLEOTIDE SEQUENCE [LARGE SCALE GENOMIC DNA]</scope>
    <source>
        <strain evidence="2 3">MC64</strain>
    </source>
</reference>
<evidence type="ECO:0000256" key="1">
    <source>
        <dbReference type="SAM" id="Phobius"/>
    </source>
</evidence>